<keyword evidence="3 8" id="KW-0699">rRNA-binding</keyword>
<dbReference type="PROSITE" id="PS00646">
    <property type="entry name" value="RIBOSOMAL_S13_1"/>
    <property type="match status" value="1"/>
</dbReference>
<dbReference type="PROSITE" id="PS50159">
    <property type="entry name" value="RIBOSOMAL_S13_2"/>
    <property type="match status" value="1"/>
</dbReference>
<accession>A0A1H7MBX0</accession>
<sequence length="121" mass="13584">MARVAGVDIPRDKHVVISLTYIYGIGKTTAQKILEAAGVPEETRVRELTNDQLDAIRAEVDKMKVEGDLRREVNQNIKRLIEIGSYRGIRHRRGLPVRGQNTKNNARTRKGRAVAIAGKKK</sequence>
<proteinExistence type="inferred from homology"/>
<dbReference type="NCBIfam" id="TIGR03631">
    <property type="entry name" value="uS13_bact"/>
    <property type="match status" value="1"/>
</dbReference>
<feature type="compositionally biased region" description="Basic residues" evidence="10">
    <location>
        <begin position="106"/>
        <end position="121"/>
    </location>
</feature>
<dbReference type="EMBL" id="FNZU01000011">
    <property type="protein sequence ID" value="SEL08776.1"/>
    <property type="molecule type" value="Genomic_DNA"/>
</dbReference>
<evidence type="ECO:0000256" key="7">
    <source>
        <dbReference type="ARBA" id="ARBA00035166"/>
    </source>
</evidence>
<dbReference type="Pfam" id="PF00416">
    <property type="entry name" value="Ribosomal_S13"/>
    <property type="match status" value="1"/>
</dbReference>
<dbReference type="FunFam" id="4.10.910.10:FF:000001">
    <property type="entry name" value="30S ribosomal protein S13"/>
    <property type="match status" value="1"/>
</dbReference>
<evidence type="ECO:0000313" key="11">
    <source>
        <dbReference type="EMBL" id="SEL08776.1"/>
    </source>
</evidence>
<dbReference type="GO" id="GO:0015935">
    <property type="term" value="C:small ribosomal subunit"/>
    <property type="evidence" value="ECO:0007669"/>
    <property type="project" value="TreeGrafter"/>
</dbReference>
<dbReference type="HAMAP" id="MF_01315">
    <property type="entry name" value="Ribosomal_uS13"/>
    <property type="match status" value="1"/>
</dbReference>
<comment type="similarity">
    <text evidence="1 8 9">Belongs to the universal ribosomal protein uS13 family.</text>
</comment>
<dbReference type="SUPFAM" id="SSF46946">
    <property type="entry name" value="S13-like H2TH domain"/>
    <property type="match status" value="1"/>
</dbReference>
<dbReference type="GO" id="GO:0006412">
    <property type="term" value="P:translation"/>
    <property type="evidence" value="ECO:0007669"/>
    <property type="project" value="UniProtKB-UniRule"/>
</dbReference>
<comment type="function">
    <text evidence="8">Located at the top of the head of the 30S subunit, it contacts several helices of the 16S rRNA. In the 70S ribosome it contacts the 23S rRNA (bridge B1a) and protein L5 of the 50S subunit (bridge B1b), connecting the 2 subunits; these bridges are implicated in subunit movement. Contacts the tRNAs in the A and P-sites.</text>
</comment>
<dbReference type="Gene3D" id="1.10.8.50">
    <property type="match status" value="1"/>
</dbReference>
<comment type="subunit">
    <text evidence="8">Part of the 30S ribosomal subunit. Forms a loose heterodimer with protein S19. Forms two bridges to the 50S subunit in the 70S ribosome.</text>
</comment>
<dbReference type="FunFam" id="1.10.8.50:FF:000001">
    <property type="entry name" value="30S ribosomal protein S13"/>
    <property type="match status" value="1"/>
</dbReference>
<evidence type="ECO:0000256" key="5">
    <source>
        <dbReference type="ARBA" id="ARBA00022980"/>
    </source>
</evidence>
<dbReference type="GO" id="GO:0003735">
    <property type="term" value="F:structural constituent of ribosome"/>
    <property type="evidence" value="ECO:0007669"/>
    <property type="project" value="InterPro"/>
</dbReference>
<dbReference type="GO" id="GO:0019843">
    <property type="term" value="F:rRNA binding"/>
    <property type="evidence" value="ECO:0007669"/>
    <property type="project" value="UniProtKB-UniRule"/>
</dbReference>
<dbReference type="PANTHER" id="PTHR10871">
    <property type="entry name" value="30S RIBOSOMAL PROTEIN S13/40S RIBOSOMAL PROTEIN S18"/>
    <property type="match status" value="1"/>
</dbReference>
<protein>
    <recommendedName>
        <fullName evidence="7 8">Small ribosomal subunit protein uS13</fullName>
    </recommendedName>
</protein>
<evidence type="ECO:0000313" key="12">
    <source>
        <dbReference type="Proteomes" id="UP000199081"/>
    </source>
</evidence>
<evidence type="ECO:0000256" key="1">
    <source>
        <dbReference type="ARBA" id="ARBA00008080"/>
    </source>
</evidence>
<dbReference type="STRING" id="426702.SAMN04488099_11148"/>
<dbReference type="RefSeq" id="WP_091481941.1">
    <property type="nucleotide sequence ID" value="NZ_BJYC01000013.1"/>
</dbReference>
<keyword evidence="6 8" id="KW-0687">Ribonucleoprotein</keyword>
<dbReference type="InterPro" id="IPR027437">
    <property type="entry name" value="Rbsml_uS13_C"/>
</dbReference>
<keyword evidence="4 8" id="KW-0694">RNA-binding</keyword>
<dbReference type="GO" id="GO:0000049">
    <property type="term" value="F:tRNA binding"/>
    <property type="evidence" value="ECO:0007669"/>
    <property type="project" value="UniProtKB-UniRule"/>
</dbReference>
<dbReference type="OrthoDB" id="9803610at2"/>
<dbReference type="Gene3D" id="4.10.910.10">
    <property type="entry name" value="30s ribosomal protein s13, domain 2"/>
    <property type="match status" value="1"/>
</dbReference>
<dbReference type="PANTHER" id="PTHR10871:SF1">
    <property type="entry name" value="SMALL RIBOSOMAL SUBUNIT PROTEIN US13M"/>
    <property type="match status" value="1"/>
</dbReference>
<dbReference type="InterPro" id="IPR010979">
    <property type="entry name" value="Ribosomal_uS13-like_H2TH"/>
</dbReference>
<organism evidence="11 12">
    <name type="scientific">Alkalibacterium pelagium</name>
    <dbReference type="NCBI Taxonomy" id="426702"/>
    <lineage>
        <taxon>Bacteria</taxon>
        <taxon>Bacillati</taxon>
        <taxon>Bacillota</taxon>
        <taxon>Bacilli</taxon>
        <taxon>Lactobacillales</taxon>
        <taxon>Carnobacteriaceae</taxon>
        <taxon>Alkalibacterium</taxon>
    </lineage>
</organism>
<name>A0A1H7MBX0_9LACT</name>
<evidence type="ECO:0000256" key="2">
    <source>
        <dbReference type="ARBA" id="ARBA00022555"/>
    </source>
</evidence>
<dbReference type="InterPro" id="IPR018269">
    <property type="entry name" value="Ribosomal_uS13_CS"/>
</dbReference>
<dbReference type="InterPro" id="IPR019980">
    <property type="entry name" value="Ribosomal_uS13_bac-type"/>
</dbReference>
<reference evidence="12" key="1">
    <citation type="submission" date="2016-10" db="EMBL/GenBank/DDBJ databases">
        <authorList>
            <person name="Varghese N."/>
            <person name="Submissions S."/>
        </authorList>
    </citation>
    <scope>NUCLEOTIDE SEQUENCE [LARGE SCALE GENOMIC DNA]</scope>
    <source>
        <strain evidence="12">DSM 19183</strain>
    </source>
</reference>
<keyword evidence="12" id="KW-1185">Reference proteome</keyword>
<dbReference type="PIRSF" id="PIRSF002134">
    <property type="entry name" value="Ribosomal_S13"/>
    <property type="match status" value="1"/>
</dbReference>
<evidence type="ECO:0000256" key="6">
    <source>
        <dbReference type="ARBA" id="ARBA00023274"/>
    </source>
</evidence>
<evidence type="ECO:0000256" key="9">
    <source>
        <dbReference type="RuleBase" id="RU003830"/>
    </source>
</evidence>
<evidence type="ECO:0000256" key="8">
    <source>
        <dbReference type="HAMAP-Rule" id="MF_01315"/>
    </source>
</evidence>
<gene>
    <name evidence="8" type="primary">rpsM</name>
    <name evidence="11" type="ORF">SAMN04488099_11148</name>
</gene>
<keyword evidence="2 8" id="KW-0820">tRNA-binding</keyword>
<evidence type="ECO:0000256" key="4">
    <source>
        <dbReference type="ARBA" id="ARBA00022884"/>
    </source>
</evidence>
<keyword evidence="5 8" id="KW-0689">Ribosomal protein</keyword>
<evidence type="ECO:0000256" key="3">
    <source>
        <dbReference type="ARBA" id="ARBA00022730"/>
    </source>
</evidence>
<dbReference type="GO" id="GO:0005829">
    <property type="term" value="C:cytosol"/>
    <property type="evidence" value="ECO:0007669"/>
    <property type="project" value="TreeGrafter"/>
</dbReference>
<evidence type="ECO:0000256" key="10">
    <source>
        <dbReference type="SAM" id="MobiDB-lite"/>
    </source>
</evidence>
<dbReference type="InterPro" id="IPR001892">
    <property type="entry name" value="Ribosomal_uS13"/>
</dbReference>
<dbReference type="Proteomes" id="UP000199081">
    <property type="component" value="Unassembled WGS sequence"/>
</dbReference>
<dbReference type="AlphaFoldDB" id="A0A1H7MBX0"/>
<feature type="region of interest" description="Disordered" evidence="10">
    <location>
        <begin position="95"/>
        <end position="121"/>
    </location>
</feature>